<dbReference type="Proteomes" id="UP000676336">
    <property type="component" value="Unassembled WGS sequence"/>
</dbReference>
<organism evidence="1 2">
    <name type="scientific">Rotaria magnacalcarata</name>
    <dbReference type="NCBI Taxonomy" id="392030"/>
    <lineage>
        <taxon>Eukaryota</taxon>
        <taxon>Metazoa</taxon>
        <taxon>Spiralia</taxon>
        <taxon>Gnathifera</taxon>
        <taxon>Rotifera</taxon>
        <taxon>Eurotatoria</taxon>
        <taxon>Bdelloidea</taxon>
        <taxon>Philodinida</taxon>
        <taxon>Philodinidae</taxon>
        <taxon>Rotaria</taxon>
    </lineage>
</organism>
<gene>
    <name evidence="1" type="ORF">SMN809_LOCUS21726</name>
</gene>
<evidence type="ECO:0000313" key="2">
    <source>
        <dbReference type="Proteomes" id="UP000676336"/>
    </source>
</evidence>
<comment type="caution">
    <text evidence="1">The sequence shown here is derived from an EMBL/GenBank/DDBJ whole genome shotgun (WGS) entry which is preliminary data.</text>
</comment>
<proteinExistence type="predicted"/>
<protein>
    <submittedName>
        <fullName evidence="1">Uncharacterized protein</fullName>
    </submittedName>
</protein>
<reference evidence="1" key="1">
    <citation type="submission" date="2021-02" db="EMBL/GenBank/DDBJ databases">
        <authorList>
            <person name="Nowell W R."/>
        </authorList>
    </citation>
    <scope>NUCLEOTIDE SEQUENCE</scope>
</reference>
<name>A0A8S2SEE1_9BILA</name>
<feature type="non-terminal residue" evidence="1">
    <location>
        <position position="118"/>
    </location>
</feature>
<sequence length="118" mass="13570">LLQHELTDQKIPSLQTTVASELAILLTYLATPNSEKVISESMTKHTIDRMISTDENDFPCQQRRVSTIETQTDFDLTMQLNDKMFWIEPIHNNTADFSIQELSSFEIKQKNIFDTSSS</sequence>
<dbReference type="AlphaFoldDB" id="A0A8S2SEE1"/>
<dbReference type="EMBL" id="CAJOBI010017857">
    <property type="protein sequence ID" value="CAF4197155.1"/>
    <property type="molecule type" value="Genomic_DNA"/>
</dbReference>
<evidence type="ECO:0000313" key="1">
    <source>
        <dbReference type="EMBL" id="CAF4197155.1"/>
    </source>
</evidence>
<feature type="non-terminal residue" evidence="1">
    <location>
        <position position="1"/>
    </location>
</feature>
<accession>A0A8S2SEE1</accession>